<dbReference type="NCBIfam" id="TIGR01175">
    <property type="entry name" value="pilM"/>
    <property type="match status" value="1"/>
</dbReference>
<accession>A0A1F5NAD5</accession>
<gene>
    <name evidence="1" type="ORF">A3K06_02400</name>
</gene>
<reference evidence="1 2" key="1">
    <citation type="journal article" date="2016" name="Nat. Commun.">
        <title>Thousands of microbial genomes shed light on interconnected biogeochemical processes in an aquifer system.</title>
        <authorList>
            <person name="Anantharaman K."/>
            <person name="Brown C.T."/>
            <person name="Hug L.A."/>
            <person name="Sharon I."/>
            <person name="Castelle C.J."/>
            <person name="Probst A.J."/>
            <person name="Thomas B.C."/>
            <person name="Singh A."/>
            <person name="Wilkins M.J."/>
            <person name="Karaoz U."/>
            <person name="Brodie E.L."/>
            <person name="Williams K.H."/>
            <person name="Hubbard S.S."/>
            <person name="Banfield J.F."/>
        </authorList>
    </citation>
    <scope>NUCLEOTIDE SEQUENCE [LARGE SCALE GENOMIC DNA]</scope>
</reference>
<organism evidence="1 2">
    <name type="scientific">Candidatus Doudnabacteria bacterium RIFCSPHIGHO2_01_52_17</name>
    <dbReference type="NCBI Taxonomy" id="1817820"/>
    <lineage>
        <taxon>Bacteria</taxon>
        <taxon>Candidatus Doudnaibacteriota</taxon>
    </lineage>
</organism>
<dbReference type="InterPro" id="IPR043129">
    <property type="entry name" value="ATPase_NBD"/>
</dbReference>
<protein>
    <recommendedName>
        <fullName evidence="3">SHS2 domain-containing protein</fullName>
    </recommendedName>
</protein>
<dbReference type="Proteomes" id="UP000176547">
    <property type="component" value="Unassembled WGS sequence"/>
</dbReference>
<dbReference type="PIRSF" id="PIRSF019169">
    <property type="entry name" value="PilM"/>
    <property type="match status" value="1"/>
</dbReference>
<dbReference type="InterPro" id="IPR005883">
    <property type="entry name" value="PilM"/>
</dbReference>
<evidence type="ECO:0008006" key="3">
    <source>
        <dbReference type="Google" id="ProtNLM"/>
    </source>
</evidence>
<dbReference type="Gene3D" id="3.30.420.40">
    <property type="match status" value="2"/>
</dbReference>
<dbReference type="PANTHER" id="PTHR32432:SF3">
    <property type="entry name" value="ETHANOLAMINE UTILIZATION PROTEIN EUTJ"/>
    <property type="match status" value="1"/>
</dbReference>
<evidence type="ECO:0000313" key="1">
    <source>
        <dbReference type="EMBL" id="OGE74599.1"/>
    </source>
</evidence>
<dbReference type="InterPro" id="IPR050696">
    <property type="entry name" value="FtsA/MreB"/>
</dbReference>
<dbReference type="EMBL" id="MFEG01000052">
    <property type="protein sequence ID" value="OGE74599.1"/>
    <property type="molecule type" value="Genomic_DNA"/>
</dbReference>
<dbReference type="SUPFAM" id="SSF53067">
    <property type="entry name" value="Actin-like ATPase domain"/>
    <property type="match status" value="2"/>
</dbReference>
<dbReference type="CDD" id="cd24049">
    <property type="entry name" value="ASKHA_NBD_PilM"/>
    <property type="match status" value="1"/>
</dbReference>
<comment type="caution">
    <text evidence="1">The sequence shown here is derived from an EMBL/GenBank/DDBJ whole genome shotgun (WGS) entry which is preliminary data.</text>
</comment>
<name>A0A1F5NAD5_9BACT</name>
<proteinExistence type="predicted"/>
<sequence>MDIPFFKQISLSKGLALFKKKPPSVLGVDLGSSSLKMVQVRKENERALLETYGELASGPYGGLEVGKSVRLVADKVQEMIADLMKESNATSRRAVVAVPLRSSFVTMISMPLMSEADLKEAVPFEARRWIPVPAGEVILDWWVLPQGVGGEENREEGFAKEKKFMDVLLVAIHREVVEKYREIFGKVGIEVASFEIEVFSQVRSALWREVAPVLLVDFGASATRFTIVDYGIVRMSHGVDKGSQDLTLSLSRSLGIDFERAEKMKREIGLSDRPEHKETKGLIEPILDSVFSEGLRVVAQYRRKSGHSIKRVFLAGSGANLKGLGDFCINKFGAEAKLAQPFGRLSYPAFLEPSLAELGPTFATALGAALRELQE</sequence>
<dbReference type="Gene3D" id="3.30.1490.300">
    <property type="match status" value="1"/>
</dbReference>
<dbReference type="PANTHER" id="PTHR32432">
    <property type="entry name" value="CELL DIVISION PROTEIN FTSA-RELATED"/>
    <property type="match status" value="1"/>
</dbReference>
<dbReference type="Pfam" id="PF11104">
    <property type="entry name" value="PilM_2"/>
    <property type="match status" value="1"/>
</dbReference>
<evidence type="ECO:0000313" key="2">
    <source>
        <dbReference type="Proteomes" id="UP000176547"/>
    </source>
</evidence>
<dbReference type="AlphaFoldDB" id="A0A1F5NAD5"/>